<reference evidence="1 2" key="1">
    <citation type="submission" date="2015-01" db="EMBL/GenBank/DDBJ databases">
        <title>Draft genome of the acidophilic iron oxidizer Acidithrix ferrooxidans strain Py-F3.</title>
        <authorList>
            <person name="Poehlein A."/>
            <person name="Eisen S."/>
            <person name="Schloemann M."/>
            <person name="Johnson B.D."/>
            <person name="Daniel R."/>
            <person name="Muehling M."/>
        </authorList>
    </citation>
    <scope>NUCLEOTIDE SEQUENCE [LARGE SCALE GENOMIC DNA]</scope>
    <source>
        <strain evidence="1 2">Py-F3</strain>
    </source>
</reference>
<evidence type="ECO:0000313" key="2">
    <source>
        <dbReference type="Proteomes" id="UP000032360"/>
    </source>
</evidence>
<accession>A0A0D8HL59</accession>
<protein>
    <submittedName>
        <fullName evidence="1">Uncharacterized protein</fullName>
    </submittedName>
</protein>
<comment type="caution">
    <text evidence="1">The sequence shown here is derived from an EMBL/GenBank/DDBJ whole genome shotgun (WGS) entry which is preliminary data.</text>
</comment>
<proteinExistence type="predicted"/>
<sequence>MMAAEFTSLLEMAQEIARERQASVPAVVKELLHYEIL</sequence>
<evidence type="ECO:0000313" key="1">
    <source>
        <dbReference type="EMBL" id="KJF18472.1"/>
    </source>
</evidence>
<dbReference type="AlphaFoldDB" id="A0A0D8HL59"/>
<name>A0A0D8HL59_9ACTN</name>
<gene>
    <name evidence="1" type="ORF">AXFE_06430</name>
</gene>
<organism evidence="1 2">
    <name type="scientific">Acidithrix ferrooxidans</name>
    <dbReference type="NCBI Taxonomy" id="1280514"/>
    <lineage>
        <taxon>Bacteria</taxon>
        <taxon>Bacillati</taxon>
        <taxon>Actinomycetota</taxon>
        <taxon>Acidimicrobiia</taxon>
        <taxon>Acidimicrobiales</taxon>
        <taxon>Acidimicrobiaceae</taxon>
        <taxon>Acidithrix</taxon>
    </lineage>
</organism>
<dbReference type="STRING" id="1280514.AXFE_06430"/>
<keyword evidence="2" id="KW-1185">Reference proteome</keyword>
<dbReference type="EMBL" id="JXYS01000016">
    <property type="protein sequence ID" value="KJF18472.1"/>
    <property type="molecule type" value="Genomic_DNA"/>
</dbReference>
<dbReference type="Proteomes" id="UP000032360">
    <property type="component" value="Unassembled WGS sequence"/>
</dbReference>